<keyword evidence="4 5" id="KW-0472">Membrane</keyword>
<evidence type="ECO:0000256" key="1">
    <source>
        <dbReference type="ARBA" id="ARBA00004651"/>
    </source>
</evidence>
<feature type="non-terminal residue" evidence="7">
    <location>
        <position position="93"/>
    </location>
</feature>
<reference evidence="7 8" key="1">
    <citation type="submission" date="2024-12" db="EMBL/GenBank/DDBJ databases">
        <title>Forecasting of Potato common scab and diversities of Pathogenic streptomyces spp. in china.</title>
        <authorList>
            <person name="Handique U."/>
            <person name="Wu J."/>
        </authorList>
    </citation>
    <scope>NUCLEOTIDE SEQUENCE [LARGE SCALE GENOMIC DNA]</scope>
    <source>
        <strain evidence="7 8">ZRIMU1585</strain>
    </source>
</reference>
<evidence type="ECO:0000259" key="6">
    <source>
        <dbReference type="PROSITE" id="PS50929"/>
    </source>
</evidence>
<feature type="non-terminal residue" evidence="7">
    <location>
        <position position="1"/>
    </location>
</feature>
<evidence type="ECO:0000313" key="7">
    <source>
        <dbReference type="EMBL" id="MFM9653704.1"/>
    </source>
</evidence>
<dbReference type="PROSITE" id="PS50929">
    <property type="entry name" value="ABC_TM1F"/>
    <property type="match status" value="1"/>
</dbReference>
<feature type="transmembrane region" description="Helical" evidence="5">
    <location>
        <begin position="57"/>
        <end position="90"/>
    </location>
</feature>
<organism evidence="7 8">
    <name type="scientific">Streptomyces galilaeus</name>
    <dbReference type="NCBI Taxonomy" id="33899"/>
    <lineage>
        <taxon>Bacteria</taxon>
        <taxon>Bacillati</taxon>
        <taxon>Actinomycetota</taxon>
        <taxon>Actinomycetes</taxon>
        <taxon>Kitasatosporales</taxon>
        <taxon>Streptomycetaceae</taxon>
        <taxon>Streptomyces</taxon>
    </lineage>
</organism>
<dbReference type="RefSeq" id="WP_409097925.1">
    <property type="nucleotide sequence ID" value="NZ_JBJVNE010000232.1"/>
</dbReference>
<evidence type="ECO:0000256" key="4">
    <source>
        <dbReference type="ARBA" id="ARBA00023136"/>
    </source>
</evidence>
<evidence type="ECO:0000256" key="5">
    <source>
        <dbReference type="SAM" id="Phobius"/>
    </source>
</evidence>
<protein>
    <recommendedName>
        <fullName evidence="6">ABC transmembrane type-1 domain-containing protein</fullName>
    </recommendedName>
</protein>
<dbReference type="SUPFAM" id="SSF90123">
    <property type="entry name" value="ABC transporter transmembrane region"/>
    <property type="match status" value="1"/>
</dbReference>
<keyword evidence="8" id="KW-1185">Reference proteome</keyword>
<keyword evidence="3 5" id="KW-1133">Transmembrane helix</keyword>
<sequence length="93" mass="9881">AGRRAREQHRALESLSGRFVDRVGALPVILSFGAEARIGAHLGAAARDVARRTMRVLGIAFVSSTALEFFAALCVALVAVYCGFALLGLLPFH</sequence>
<accession>A0ABW9J2Y4</accession>
<keyword evidence="2 5" id="KW-0812">Transmembrane</keyword>
<comment type="caution">
    <text evidence="7">The sequence shown here is derived from an EMBL/GenBank/DDBJ whole genome shotgun (WGS) entry which is preliminary data.</text>
</comment>
<comment type="subcellular location">
    <subcellularLocation>
        <location evidence="1">Cell membrane</location>
        <topology evidence="1">Multi-pass membrane protein</topology>
    </subcellularLocation>
</comment>
<dbReference type="Gene3D" id="1.20.1560.10">
    <property type="entry name" value="ABC transporter type 1, transmembrane domain"/>
    <property type="match status" value="1"/>
</dbReference>
<dbReference type="Proteomes" id="UP001631993">
    <property type="component" value="Unassembled WGS sequence"/>
</dbReference>
<dbReference type="EMBL" id="JBJVNE010000232">
    <property type="protein sequence ID" value="MFM9653704.1"/>
    <property type="molecule type" value="Genomic_DNA"/>
</dbReference>
<dbReference type="InterPro" id="IPR036640">
    <property type="entry name" value="ABC1_TM_sf"/>
</dbReference>
<gene>
    <name evidence="7" type="ORF">ACKI1S_47625</name>
</gene>
<dbReference type="InterPro" id="IPR011527">
    <property type="entry name" value="ABC1_TM_dom"/>
</dbReference>
<evidence type="ECO:0000256" key="3">
    <source>
        <dbReference type="ARBA" id="ARBA00022989"/>
    </source>
</evidence>
<evidence type="ECO:0000256" key="2">
    <source>
        <dbReference type="ARBA" id="ARBA00022692"/>
    </source>
</evidence>
<proteinExistence type="predicted"/>
<evidence type="ECO:0000313" key="8">
    <source>
        <dbReference type="Proteomes" id="UP001631993"/>
    </source>
</evidence>
<feature type="domain" description="ABC transmembrane type-1" evidence="6">
    <location>
        <begin position="1"/>
        <end position="88"/>
    </location>
</feature>
<name>A0ABW9J2Y4_STRGJ</name>